<dbReference type="CDD" id="cd16922">
    <property type="entry name" value="HATPase_EvgS-ArcB-TorS-like"/>
    <property type="match status" value="1"/>
</dbReference>
<evidence type="ECO:0000256" key="10">
    <source>
        <dbReference type="ARBA" id="ARBA00022840"/>
    </source>
</evidence>
<evidence type="ECO:0000256" key="15">
    <source>
        <dbReference type="SAM" id="Phobius"/>
    </source>
</evidence>
<dbReference type="PROSITE" id="PS50110">
    <property type="entry name" value="RESPONSE_REGULATORY"/>
    <property type="match status" value="1"/>
</dbReference>
<dbReference type="eggNOG" id="COG3447">
    <property type="taxonomic scope" value="Bacteria"/>
</dbReference>
<name>B0SYR2_CAUSK</name>
<feature type="transmembrane region" description="Helical" evidence="15">
    <location>
        <begin position="238"/>
        <end position="259"/>
    </location>
</feature>
<dbReference type="InterPro" id="IPR003594">
    <property type="entry name" value="HATPase_dom"/>
</dbReference>
<feature type="transmembrane region" description="Helical" evidence="15">
    <location>
        <begin position="190"/>
        <end position="209"/>
    </location>
</feature>
<dbReference type="GO" id="GO:0000155">
    <property type="term" value="F:phosphorelay sensor kinase activity"/>
    <property type="evidence" value="ECO:0007669"/>
    <property type="project" value="InterPro"/>
</dbReference>
<keyword evidence="5 14" id="KW-0597">Phosphoprotein</keyword>
<dbReference type="PANTHER" id="PTHR45339">
    <property type="entry name" value="HYBRID SIGNAL TRANSDUCTION HISTIDINE KINASE J"/>
    <property type="match status" value="1"/>
</dbReference>
<evidence type="ECO:0000256" key="12">
    <source>
        <dbReference type="ARBA" id="ARBA00023012"/>
    </source>
</evidence>
<dbReference type="Pfam" id="PF05231">
    <property type="entry name" value="MASE1"/>
    <property type="match status" value="1"/>
</dbReference>
<feature type="transmembrane region" description="Helical" evidence="15">
    <location>
        <begin position="41"/>
        <end position="58"/>
    </location>
</feature>
<dbReference type="InterPro" id="IPR036097">
    <property type="entry name" value="HisK_dim/P_sf"/>
</dbReference>
<dbReference type="SMART" id="SM00387">
    <property type="entry name" value="HATPase_c"/>
    <property type="match status" value="1"/>
</dbReference>
<dbReference type="CDD" id="cd17546">
    <property type="entry name" value="REC_hyHK_CKI1_RcsC-like"/>
    <property type="match status" value="1"/>
</dbReference>
<dbReference type="eggNOG" id="COG2205">
    <property type="taxonomic scope" value="Bacteria"/>
</dbReference>
<proteinExistence type="predicted"/>
<dbReference type="PANTHER" id="PTHR45339:SF1">
    <property type="entry name" value="HYBRID SIGNAL TRANSDUCTION HISTIDINE KINASE J"/>
    <property type="match status" value="1"/>
</dbReference>
<dbReference type="Pfam" id="PF00512">
    <property type="entry name" value="HisKA"/>
    <property type="match status" value="1"/>
</dbReference>
<evidence type="ECO:0000256" key="9">
    <source>
        <dbReference type="ARBA" id="ARBA00022777"/>
    </source>
</evidence>
<dbReference type="eggNOG" id="COG0784">
    <property type="taxonomic scope" value="Bacteria"/>
</dbReference>
<dbReference type="SMART" id="SM00388">
    <property type="entry name" value="HisKA"/>
    <property type="match status" value="1"/>
</dbReference>
<dbReference type="SUPFAM" id="SSF47384">
    <property type="entry name" value="Homodimeric domain of signal transducing histidine kinase"/>
    <property type="match status" value="1"/>
</dbReference>
<dbReference type="Gene3D" id="3.40.50.2300">
    <property type="match status" value="1"/>
</dbReference>
<feature type="transmembrane region" description="Helical" evidence="15">
    <location>
        <begin position="271"/>
        <end position="291"/>
    </location>
</feature>
<dbReference type="InterPro" id="IPR003661">
    <property type="entry name" value="HisK_dim/P_dom"/>
</dbReference>
<evidence type="ECO:0000313" key="18">
    <source>
        <dbReference type="EMBL" id="ABZ70393.1"/>
    </source>
</evidence>
<sequence length="687" mass="74058">MQANVAHQEQRRQDSLLFVLAAAVVVSQAFSDFLTRNALGIATLWPSNALLAAGLLVLSPRRRIILAIVAVVGHIVIDLMVGDSPDRALLYTAVDIGESFLVWGVTKRFFGGPPRVRTMRHLALLTTLTAPIILAMAVVCATVLTLLHGLPFVTVLTDWFLCGALGMAIVLPAVLVLLDSEHRRAFQRPLPEQIGLFLLVATLTASVFYAKGLPAPFLLFPAVLLVAFRLGPRGAAQASLIVACVAIPLTVQGLWTQQISTNWSQAQQNRLVQVFVGVLFVSSLATGLALAQQERLRRLLVRREQLTRAARARALAANEAKTEFLATMSHEIRTPLNSMLGFSQLLVERQDLPADARRHLALIDSAGTALLTVVNDILDFSRVEAGQVELLFQPTSAAAVLHDAVGIIRPEAQNKGLTLEVEVVDPVGGLHDLDGLRLRQVLLNLLNNAVKFTEVGRIRARLTIEPGEIEDRLRFEIVDTGVGIAIEQQNRLFQRFSQVDSSASRAYGGAGLGLAISKALVELMGGKIGVDTALGHGSVFWLELSAPQVEAYDPGEPQPVAEPGAARILLVDDHPMNREIGAALLGLVGCRVETADNGQQAVAMAARGGFDIILMDIHMPEMDGLAATRAIRALGGEAGEVPIIAMSADALPQQVERCYAAGMVDHVAKPVQREVLYAKVSRWLARK</sequence>
<dbReference type="OrthoDB" id="9813151at2"/>
<evidence type="ECO:0000256" key="3">
    <source>
        <dbReference type="ARBA" id="ARBA00012438"/>
    </source>
</evidence>
<dbReference type="Gene3D" id="3.30.565.10">
    <property type="entry name" value="Histidine kinase-like ATPase, C-terminal domain"/>
    <property type="match status" value="1"/>
</dbReference>
<evidence type="ECO:0000256" key="11">
    <source>
        <dbReference type="ARBA" id="ARBA00022989"/>
    </source>
</evidence>
<evidence type="ECO:0000256" key="14">
    <source>
        <dbReference type="PROSITE-ProRule" id="PRU00169"/>
    </source>
</evidence>
<dbReference type="STRING" id="366602.Caul_1263"/>
<dbReference type="Gene3D" id="1.10.287.130">
    <property type="match status" value="1"/>
</dbReference>
<protein>
    <recommendedName>
        <fullName evidence="3">histidine kinase</fullName>
        <ecNumber evidence="3">2.7.13.3</ecNumber>
    </recommendedName>
</protein>
<dbReference type="EC" id="2.7.13.3" evidence="3"/>
<evidence type="ECO:0000256" key="5">
    <source>
        <dbReference type="ARBA" id="ARBA00022553"/>
    </source>
</evidence>
<dbReference type="PRINTS" id="PR00344">
    <property type="entry name" value="BCTRLSENSOR"/>
</dbReference>
<dbReference type="Pfam" id="PF00072">
    <property type="entry name" value="Response_reg"/>
    <property type="match status" value="1"/>
</dbReference>
<dbReference type="KEGG" id="cak:Caul_1263"/>
<keyword evidence="13 15" id="KW-0472">Membrane</keyword>
<feature type="domain" description="Histidine kinase" evidence="16">
    <location>
        <begin position="327"/>
        <end position="548"/>
    </location>
</feature>
<dbReference type="InterPro" id="IPR036890">
    <property type="entry name" value="HATPase_C_sf"/>
</dbReference>
<feature type="transmembrane region" description="Helical" evidence="15">
    <location>
        <begin position="65"/>
        <end position="82"/>
    </location>
</feature>
<keyword evidence="11 15" id="KW-1133">Transmembrane helix</keyword>
<feature type="domain" description="Response regulatory" evidence="17">
    <location>
        <begin position="567"/>
        <end position="684"/>
    </location>
</feature>
<evidence type="ECO:0000256" key="7">
    <source>
        <dbReference type="ARBA" id="ARBA00022692"/>
    </source>
</evidence>
<keyword evidence="8" id="KW-0547">Nucleotide-binding</keyword>
<gene>
    <name evidence="18" type="ordered locus">Caul_1263</name>
</gene>
<feature type="transmembrane region" description="Helical" evidence="15">
    <location>
        <begin position="159"/>
        <end position="178"/>
    </location>
</feature>
<dbReference type="InterPro" id="IPR005467">
    <property type="entry name" value="His_kinase_dom"/>
</dbReference>
<dbReference type="PROSITE" id="PS50109">
    <property type="entry name" value="HIS_KIN"/>
    <property type="match status" value="1"/>
</dbReference>
<evidence type="ECO:0000256" key="1">
    <source>
        <dbReference type="ARBA" id="ARBA00000085"/>
    </source>
</evidence>
<dbReference type="SMART" id="SM00448">
    <property type="entry name" value="REC"/>
    <property type="match status" value="1"/>
</dbReference>
<evidence type="ECO:0000256" key="13">
    <source>
        <dbReference type="ARBA" id="ARBA00023136"/>
    </source>
</evidence>
<dbReference type="EMBL" id="CP000927">
    <property type="protein sequence ID" value="ABZ70393.1"/>
    <property type="molecule type" value="Genomic_DNA"/>
</dbReference>
<evidence type="ECO:0000256" key="8">
    <source>
        <dbReference type="ARBA" id="ARBA00022741"/>
    </source>
</evidence>
<dbReference type="SUPFAM" id="SSF55874">
    <property type="entry name" value="ATPase domain of HSP90 chaperone/DNA topoisomerase II/histidine kinase"/>
    <property type="match status" value="1"/>
</dbReference>
<dbReference type="FunFam" id="1.10.287.130:FF:000004">
    <property type="entry name" value="Ethylene receptor 1"/>
    <property type="match status" value="1"/>
</dbReference>
<evidence type="ECO:0000259" key="17">
    <source>
        <dbReference type="PROSITE" id="PS50110"/>
    </source>
</evidence>
<keyword evidence="9 18" id="KW-0418">Kinase</keyword>
<keyword evidence="12" id="KW-0902">Two-component regulatory system</keyword>
<dbReference type="GO" id="GO:0005886">
    <property type="term" value="C:plasma membrane"/>
    <property type="evidence" value="ECO:0007669"/>
    <property type="project" value="UniProtKB-SubCell"/>
</dbReference>
<dbReference type="SUPFAM" id="SSF52172">
    <property type="entry name" value="CheY-like"/>
    <property type="match status" value="1"/>
</dbReference>
<accession>B0SYR2</accession>
<feature type="modified residue" description="4-aspartylphosphate" evidence="14">
    <location>
        <position position="616"/>
    </location>
</feature>
<dbReference type="GO" id="GO:0005524">
    <property type="term" value="F:ATP binding"/>
    <property type="evidence" value="ECO:0007669"/>
    <property type="project" value="UniProtKB-KW"/>
</dbReference>
<organism evidence="18">
    <name type="scientific">Caulobacter sp. (strain K31)</name>
    <dbReference type="NCBI Taxonomy" id="366602"/>
    <lineage>
        <taxon>Bacteria</taxon>
        <taxon>Pseudomonadati</taxon>
        <taxon>Pseudomonadota</taxon>
        <taxon>Alphaproteobacteria</taxon>
        <taxon>Caulobacterales</taxon>
        <taxon>Caulobacteraceae</taxon>
        <taxon>Caulobacter</taxon>
    </lineage>
</organism>
<dbReference type="InterPro" id="IPR004358">
    <property type="entry name" value="Sig_transdc_His_kin-like_C"/>
</dbReference>
<comment type="subcellular location">
    <subcellularLocation>
        <location evidence="2">Cell membrane</location>
        <topology evidence="2">Multi-pass membrane protein</topology>
    </subcellularLocation>
</comment>
<dbReference type="CDD" id="cd00082">
    <property type="entry name" value="HisKA"/>
    <property type="match status" value="1"/>
</dbReference>
<dbReference type="Pfam" id="PF02518">
    <property type="entry name" value="HATPase_c"/>
    <property type="match status" value="1"/>
</dbReference>
<keyword evidence="7 15" id="KW-0812">Transmembrane</keyword>
<dbReference type="InterPro" id="IPR007895">
    <property type="entry name" value="MASE1"/>
</dbReference>
<evidence type="ECO:0000259" key="16">
    <source>
        <dbReference type="PROSITE" id="PS50109"/>
    </source>
</evidence>
<dbReference type="FunFam" id="3.30.565.10:FF:000010">
    <property type="entry name" value="Sensor histidine kinase RcsC"/>
    <property type="match status" value="1"/>
</dbReference>
<keyword evidence="10" id="KW-0067">ATP-binding</keyword>
<keyword evidence="6 18" id="KW-0808">Transferase</keyword>
<dbReference type="HOGENOM" id="CLU_000445_114_15_5"/>
<comment type="catalytic activity">
    <reaction evidence="1">
        <text>ATP + protein L-histidine = ADP + protein N-phospho-L-histidine.</text>
        <dbReference type="EC" id="2.7.13.3"/>
    </reaction>
</comment>
<dbReference type="AlphaFoldDB" id="B0SYR2"/>
<keyword evidence="4" id="KW-1003">Cell membrane</keyword>
<evidence type="ECO:0000256" key="2">
    <source>
        <dbReference type="ARBA" id="ARBA00004651"/>
    </source>
</evidence>
<feature type="transmembrane region" description="Helical" evidence="15">
    <location>
        <begin position="88"/>
        <end position="110"/>
    </location>
</feature>
<feature type="transmembrane region" description="Helical" evidence="15">
    <location>
        <begin position="122"/>
        <end position="147"/>
    </location>
</feature>
<dbReference type="InterPro" id="IPR001789">
    <property type="entry name" value="Sig_transdc_resp-reg_receiver"/>
</dbReference>
<reference evidence="18" key="1">
    <citation type="submission" date="2008-01" db="EMBL/GenBank/DDBJ databases">
        <title>Complete sequence of chromosome of Caulobacter sp. K31.</title>
        <authorList>
            <consortium name="US DOE Joint Genome Institute"/>
            <person name="Copeland A."/>
            <person name="Lucas S."/>
            <person name="Lapidus A."/>
            <person name="Barry K."/>
            <person name="Glavina del Rio T."/>
            <person name="Dalin E."/>
            <person name="Tice H."/>
            <person name="Pitluck S."/>
            <person name="Bruce D."/>
            <person name="Goodwin L."/>
            <person name="Thompson L.S."/>
            <person name="Brettin T."/>
            <person name="Detter J.C."/>
            <person name="Han C."/>
            <person name="Schmutz J."/>
            <person name="Larimer F."/>
            <person name="Land M."/>
            <person name="Hauser L."/>
            <person name="Kyrpides N."/>
            <person name="Kim E."/>
            <person name="Stephens C."/>
            <person name="Richardson P."/>
        </authorList>
    </citation>
    <scope>NUCLEOTIDE SEQUENCE [LARGE SCALE GENOMIC DNA]</scope>
    <source>
        <strain evidence="18">K31</strain>
    </source>
</reference>
<evidence type="ECO:0000256" key="6">
    <source>
        <dbReference type="ARBA" id="ARBA00022679"/>
    </source>
</evidence>
<evidence type="ECO:0000256" key="4">
    <source>
        <dbReference type="ARBA" id="ARBA00022475"/>
    </source>
</evidence>
<dbReference type="InterPro" id="IPR011006">
    <property type="entry name" value="CheY-like_superfamily"/>
</dbReference>